<evidence type="ECO:0000313" key="3">
    <source>
        <dbReference type="Proteomes" id="UP000243847"/>
    </source>
</evidence>
<proteinExistence type="predicted"/>
<protein>
    <submittedName>
        <fullName evidence="2">Uncharacterized protein</fullName>
    </submittedName>
</protein>
<dbReference type="Proteomes" id="UP000243847">
    <property type="component" value="Chromosome sequence1"/>
</dbReference>
<evidence type="ECO:0000256" key="1">
    <source>
        <dbReference type="SAM" id="SignalP"/>
    </source>
</evidence>
<evidence type="ECO:0000313" key="2">
    <source>
        <dbReference type="EMBL" id="BAU98822.1"/>
    </source>
</evidence>
<sequence length="177" mass="19032">MRLLPVLAISIASLTLVGCSTTTPEAIPTSSAVEQAPAFASDEEALAAAQAAYAEYLSVSDQIARDGGANPERLKPYVTNDQFQLDQQNIAKFRDLGFHSEGVSTFDNFHVANSDVNTYSAYLCVDVSNSKLIDSSGNTVTPEGREDRWPLLVSFDFSNPGSVLIKGSETWAGKNFC</sequence>
<dbReference type="EMBL" id="AP017457">
    <property type="protein sequence ID" value="BAU98822.1"/>
    <property type="molecule type" value="Genomic_DNA"/>
</dbReference>
<dbReference type="AlphaFoldDB" id="A0A173LVC4"/>
<gene>
    <name evidence="2" type="ORF">AUMI_12800</name>
</gene>
<feature type="chain" id="PRO_5039274388" evidence="1">
    <location>
        <begin position="19"/>
        <end position="177"/>
    </location>
</feature>
<accession>A0A173LVC4</accession>
<organism evidence="2 3">
    <name type="scientific">Aurantimicrobium minutum</name>
    <dbReference type="NCBI Taxonomy" id="708131"/>
    <lineage>
        <taxon>Bacteria</taxon>
        <taxon>Bacillati</taxon>
        <taxon>Actinomycetota</taxon>
        <taxon>Actinomycetes</taxon>
        <taxon>Micrococcales</taxon>
        <taxon>Microbacteriaceae</taxon>
        <taxon>Aurantimicrobium</taxon>
    </lineage>
</organism>
<dbReference type="OrthoDB" id="5124656at2"/>
<dbReference type="GeneID" id="80451465"/>
<reference evidence="2 3" key="1">
    <citation type="journal article" date="2016" name="Genome Announc.">
        <title>Complete Genome Sequence of Aurantimicrobium minutum Type Strain KNCT, a Planktonic Ultramicrobacterium Isolated from River Water.</title>
        <authorList>
            <person name="Nakai R."/>
            <person name="Fujisawa T."/>
            <person name="Nakamura Y."/>
            <person name="Nishide H."/>
            <person name="Uchiyama I."/>
            <person name="Baba T."/>
            <person name="Toyoda A."/>
            <person name="Fujiyama A."/>
            <person name="Naganuma T."/>
            <person name="Niki H."/>
        </authorList>
    </citation>
    <scope>NUCLEOTIDE SEQUENCE [LARGE SCALE GENOMIC DNA]</scope>
    <source>
        <strain evidence="2 3">KNC</strain>
    </source>
</reference>
<dbReference type="RefSeq" id="WP_096380517.1">
    <property type="nucleotide sequence ID" value="NZ_AP017457.1"/>
</dbReference>
<dbReference type="PROSITE" id="PS51257">
    <property type="entry name" value="PROKAR_LIPOPROTEIN"/>
    <property type="match status" value="1"/>
</dbReference>
<feature type="signal peptide" evidence="1">
    <location>
        <begin position="1"/>
        <end position="18"/>
    </location>
</feature>
<name>A0A173LVC4_9MICO</name>
<dbReference type="KEGG" id="amin:AUMI_12800"/>
<keyword evidence="1" id="KW-0732">Signal</keyword>